<dbReference type="AlphaFoldDB" id="A0AAN5Y7A3"/>
<dbReference type="EMBL" id="JAWJAV010000002">
    <property type="protein sequence ID" value="MDV2620794.1"/>
    <property type="molecule type" value="Genomic_DNA"/>
</dbReference>
<dbReference type="Proteomes" id="UP001280415">
    <property type="component" value="Unassembled WGS sequence"/>
</dbReference>
<feature type="transmembrane region" description="Helical" evidence="1">
    <location>
        <begin position="50"/>
        <end position="72"/>
    </location>
</feature>
<name>A0AAN5Y7A3_PEDAC</name>
<dbReference type="Proteomes" id="UP001280897">
    <property type="component" value="Unassembled WGS sequence"/>
</dbReference>
<evidence type="ECO:0000256" key="1">
    <source>
        <dbReference type="SAM" id="Phobius"/>
    </source>
</evidence>
<proteinExistence type="predicted"/>
<dbReference type="RefSeq" id="WP_002829585.1">
    <property type="nucleotide sequence ID" value="NZ_BJMF01000001.1"/>
</dbReference>
<sequence length="181" mass="20469">MNRTSKSLLSLMAVITLLLTLWFIATEVYIPYLTDFFETLRTSNAQVMEVIAIVFSILVALFALVMLGIALMSRTSEKDLKLQDGHGNLTVPKKSMEQIINKAVAEDHHVGNIDTKVRVRSKDHLQAKVSVEDLSNDNYRVNARDIQRSVQESVQRHLGMKSDVKVQIIPRQHSKKSLKVV</sequence>
<feature type="transmembrane region" description="Helical" evidence="1">
    <location>
        <begin position="7"/>
        <end position="30"/>
    </location>
</feature>
<dbReference type="NCBIfam" id="NF033218">
    <property type="entry name" value="anchor_AmaP"/>
    <property type="match status" value="1"/>
</dbReference>
<dbReference type="EMBL" id="JAWJAX010000001">
    <property type="protein sequence ID" value="MDV2910377.1"/>
    <property type="molecule type" value="Genomic_DNA"/>
</dbReference>
<evidence type="ECO:0000313" key="3">
    <source>
        <dbReference type="EMBL" id="MDV2910377.1"/>
    </source>
</evidence>
<keyword evidence="1" id="KW-1133">Transmembrane helix</keyword>
<keyword evidence="1" id="KW-0472">Membrane</keyword>
<dbReference type="KEGG" id="paci:A4V11_05835"/>
<dbReference type="GeneID" id="57366682"/>
<organism evidence="3 4">
    <name type="scientific">Pediococcus acidilactici</name>
    <dbReference type="NCBI Taxonomy" id="1254"/>
    <lineage>
        <taxon>Bacteria</taxon>
        <taxon>Bacillati</taxon>
        <taxon>Bacillota</taxon>
        <taxon>Bacilli</taxon>
        <taxon>Lactobacillales</taxon>
        <taxon>Lactobacillaceae</taxon>
        <taxon>Pediococcus</taxon>
        <taxon>Pediococcus acidilactici group</taxon>
    </lineage>
</organism>
<evidence type="ECO:0000313" key="2">
    <source>
        <dbReference type="EMBL" id="MDV2620794.1"/>
    </source>
</evidence>
<gene>
    <name evidence="3" type="primary">amaP</name>
    <name evidence="2" type="ORF">R0G89_03490</name>
    <name evidence="3" type="ORF">R0H03_00640</name>
</gene>
<reference evidence="3" key="1">
    <citation type="journal article" date="2023" name="PeerJ">
        <title>Selection and evaluation of lactic acid bacteria from chicken feces in Thailand as potential probiotics.</title>
        <authorList>
            <person name="Khurajog B."/>
            <person name="Disastra Y."/>
            <person name="Lawwyne L.D."/>
            <person name="Sirichokchatchawan W."/>
            <person name="Niyomtham W."/>
            <person name="Yindee J."/>
            <person name="Hampson D.J."/>
            <person name="Prapasarakul N."/>
        </authorList>
    </citation>
    <scope>NUCLEOTIDE SEQUENCE</scope>
    <source>
        <strain evidence="3">BF14</strain>
        <strain evidence="2">BF9</strain>
    </source>
</reference>
<comment type="caution">
    <text evidence="3">The sequence shown here is derived from an EMBL/GenBank/DDBJ whole genome shotgun (WGS) entry which is preliminary data.</text>
</comment>
<protein>
    <submittedName>
        <fullName evidence="3">Alkaline shock response membrane anchor protein AmaP</fullName>
    </submittedName>
</protein>
<accession>A0AAN5Y7A3</accession>
<evidence type="ECO:0000313" key="4">
    <source>
        <dbReference type="Proteomes" id="UP001280415"/>
    </source>
</evidence>
<reference evidence="3" key="2">
    <citation type="submission" date="2023-10" db="EMBL/GenBank/DDBJ databases">
        <authorList>
            <person name="Khurajog B."/>
        </authorList>
    </citation>
    <scope>NUCLEOTIDE SEQUENCE</scope>
    <source>
        <strain evidence="3">BF14</strain>
        <strain evidence="2">BF9</strain>
    </source>
</reference>
<keyword evidence="1" id="KW-0812">Transmembrane</keyword>